<dbReference type="GeneID" id="93618500"/>
<dbReference type="AlphaFoldDB" id="I1CEE4"/>
<evidence type="ECO:0000313" key="2">
    <source>
        <dbReference type="EMBL" id="EIE86824.1"/>
    </source>
</evidence>
<name>I1CEE4_RHIO9</name>
<protein>
    <submittedName>
        <fullName evidence="2">Uncharacterized protein</fullName>
    </submittedName>
</protein>
<sequence>MVTRWTLACHKKKEAAKDESEKVQEIDANNEISEANKSDSDDDSAEDVSNWEVMENDEVNVSDSMDIVEFDMPQVEIKGFQNDVVAFIAVFLTYSRSKNCCKESIFLGFCSAHPVTMAQTASVPT</sequence>
<organism evidence="2 3">
    <name type="scientific">Rhizopus delemar (strain RA 99-880 / ATCC MYA-4621 / FGSC 9543 / NRRL 43880)</name>
    <name type="common">Mucormycosis agent</name>
    <name type="synonym">Rhizopus arrhizus var. delemar</name>
    <dbReference type="NCBI Taxonomy" id="246409"/>
    <lineage>
        <taxon>Eukaryota</taxon>
        <taxon>Fungi</taxon>
        <taxon>Fungi incertae sedis</taxon>
        <taxon>Mucoromycota</taxon>
        <taxon>Mucoromycotina</taxon>
        <taxon>Mucoromycetes</taxon>
        <taxon>Mucorales</taxon>
        <taxon>Mucorineae</taxon>
        <taxon>Rhizopodaceae</taxon>
        <taxon>Rhizopus</taxon>
    </lineage>
</organism>
<accession>I1CEE4</accession>
<reference evidence="2 3" key="1">
    <citation type="journal article" date="2009" name="PLoS Genet.">
        <title>Genomic analysis of the basal lineage fungus Rhizopus oryzae reveals a whole-genome duplication.</title>
        <authorList>
            <person name="Ma L.-J."/>
            <person name="Ibrahim A.S."/>
            <person name="Skory C."/>
            <person name="Grabherr M.G."/>
            <person name="Burger G."/>
            <person name="Butler M."/>
            <person name="Elias M."/>
            <person name="Idnurm A."/>
            <person name="Lang B.F."/>
            <person name="Sone T."/>
            <person name="Abe A."/>
            <person name="Calvo S.E."/>
            <person name="Corrochano L.M."/>
            <person name="Engels R."/>
            <person name="Fu J."/>
            <person name="Hansberg W."/>
            <person name="Kim J.-M."/>
            <person name="Kodira C.D."/>
            <person name="Koehrsen M.J."/>
            <person name="Liu B."/>
            <person name="Miranda-Saavedra D."/>
            <person name="O'Leary S."/>
            <person name="Ortiz-Castellanos L."/>
            <person name="Poulter R."/>
            <person name="Rodriguez-Romero J."/>
            <person name="Ruiz-Herrera J."/>
            <person name="Shen Y.-Q."/>
            <person name="Zeng Q."/>
            <person name="Galagan J."/>
            <person name="Birren B.W."/>
            <person name="Cuomo C.A."/>
            <person name="Wickes B.L."/>
        </authorList>
    </citation>
    <scope>NUCLEOTIDE SEQUENCE [LARGE SCALE GENOMIC DNA]</scope>
    <source>
        <strain evidence="3">RA 99-880 / ATCC MYA-4621 / FGSC 9543 / NRRL 43880</strain>
    </source>
</reference>
<evidence type="ECO:0000256" key="1">
    <source>
        <dbReference type="SAM" id="MobiDB-lite"/>
    </source>
</evidence>
<evidence type="ECO:0000313" key="3">
    <source>
        <dbReference type="Proteomes" id="UP000009138"/>
    </source>
</evidence>
<dbReference type="EMBL" id="CH476740">
    <property type="protein sequence ID" value="EIE86824.1"/>
    <property type="molecule type" value="Genomic_DNA"/>
</dbReference>
<feature type="compositionally biased region" description="Basic and acidic residues" evidence="1">
    <location>
        <begin position="15"/>
        <end position="25"/>
    </location>
</feature>
<gene>
    <name evidence="2" type="ORF">RO3G_11535</name>
</gene>
<dbReference type="VEuPathDB" id="FungiDB:RO3G_11535"/>
<keyword evidence="3" id="KW-1185">Reference proteome</keyword>
<dbReference type="InParanoid" id="I1CEE4"/>
<dbReference type="RefSeq" id="XP_067522220.1">
    <property type="nucleotide sequence ID" value="XM_067666119.1"/>
</dbReference>
<feature type="region of interest" description="Disordered" evidence="1">
    <location>
        <begin position="1"/>
        <end position="47"/>
    </location>
</feature>
<dbReference type="Proteomes" id="UP000009138">
    <property type="component" value="Unassembled WGS sequence"/>
</dbReference>
<proteinExistence type="predicted"/>